<dbReference type="PANTHER" id="PTHR43072:SF8">
    <property type="entry name" value="ACYLTRANSFERASE FABY-RELATED"/>
    <property type="match status" value="1"/>
</dbReference>
<proteinExistence type="predicted"/>
<evidence type="ECO:0000259" key="1">
    <source>
        <dbReference type="PROSITE" id="PS51186"/>
    </source>
</evidence>
<dbReference type="Pfam" id="PF13420">
    <property type="entry name" value="Acetyltransf_4"/>
    <property type="match status" value="1"/>
</dbReference>
<comment type="caution">
    <text evidence="2">The sequence shown here is derived from an EMBL/GenBank/DDBJ whole genome shotgun (WGS) entry which is preliminary data.</text>
</comment>
<keyword evidence="2" id="KW-0012">Acyltransferase</keyword>
<organism evidence="2 3">
    <name type="scientific">Streptococcus caledonicus</name>
    <dbReference type="NCBI Taxonomy" id="2614158"/>
    <lineage>
        <taxon>Bacteria</taxon>
        <taxon>Bacillati</taxon>
        <taxon>Bacillota</taxon>
        <taxon>Bacilli</taxon>
        <taxon>Lactobacillales</taxon>
        <taxon>Streptococcaceae</taxon>
        <taxon>Streptococcus</taxon>
    </lineage>
</organism>
<dbReference type="RefSeq" id="WP_156806117.1">
    <property type="nucleotide sequence ID" value="NZ_JBHSOJ010000015.1"/>
</dbReference>
<dbReference type="Gene3D" id="3.40.630.30">
    <property type="match status" value="1"/>
</dbReference>
<name>A0ABW0UBR8_9STRE</name>
<feature type="domain" description="N-acetyltransferase" evidence="1">
    <location>
        <begin position="3"/>
        <end position="171"/>
    </location>
</feature>
<keyword evidence="3" id="KW-1185">Reference proteome</keyword>
<evidence type="ECO:0000313" key="2">
    <source>
        <dbReference type="EMBL" id="MFC5630742.1"/>
    </source>
</evidence>
<reference evidence="3" key="1">
    <citation type="journal article" date="2019" name="Int. J. Syst. Evol. Microbiol.">
        <title>The Global Catalogue of Microorganisms (GCM) 10K type strain sequencing project: providing services to taxonomists for standard genome sequencing and annotation.</title>
        <authorList>
            <consortium name="The Broad Institute Genomics Platform"/>
            <consortium name="The Broad Institute Genome Sequencing Center for Infectious Disease"/>
            <person name="Wu L."/>
            <person name="Ma J."/>
        </authorList>
    </citation>
    <scope>NUCLEOTIDE SEQUENCE [LARGE SCALE GENOMIC DNA]</scope>
    <source>
        <strain evidence="3">DT43</strain>
    </source>
</reference>
<keyword evidence="2" id="KW-0808">Transferase</keyword>
<protein>
    <submittedName>
        <fullName evidence="2">GNAT family N-acetyltransferase</fullName>
        <ecNumber evidence="2">2.3.-.-</ecNumber>
    </submittedName>
</protein>
<sequence>MSLVIRTAESTDVHKLLDIYAYYVTDTAVTFEYEVPSLIDFQERMQSIQAFYPYLVAEEGGRILGYAYASAFHPRAAYAWSAEVTIYLDKAARGKGVGSKLYRTLENYLKEMGILNLNACIAQTDVEDEYLTNTSQVFHEKQGYQLVGTFHQSGYKFKRWYNMIWMEKLCGNHDKEVRPVVSFQELDNKESSS</sequence>
<dbReference type="InterPro" id="IPR000182">
    <property type="entry name" value="GNAT_dom"/>
</dbReference>
<accession>A0ABW0UBR8</accession>
<dbReference type="PROSITE" id="PS51186">
    <property type="entry name" value="GNAT"/>
    <property type="match status" value="1"/>
</dbReference>
<dbReference type="SUPFAM" id="SSF55729">
    <property type="entry name" value="Acyl-CoA N-acyltransferases (Nat)"/>
    <property type="match status" value="1"/>
</dbReference>
<dbReference type="InterPro" id="IPR016181">
    <property type="entry name" value="Acyl_CoA_acyltransferase"/>
</dbReference>
<dbReference type="PANTHER" id="PTHR43072">
    <property type="entry name" value="N-ACETYLTRANSFERASE"/>
    <property type="match status" value="1"/>
</dbReference>
<dbReference type="EC" id="2.3.-.-" evidence="2"/>
<gene>
    <name evidence="2" type="ORF">ACFPQ3_03875</name>
</gene>
<dbReference type="EMBL" id="JBHSOJ010000015">
    <property type="protein sequence ID" value="MFC5630742.1"/>
    <property type="molecule type" value="Genomic_DNA"/>
</dbReference>
<evidence type="ECO:0000313" key="3">
    <source>
        <dbReference type="Proteomes" id="UP001596110"/>
    </source>
</evidence>
<dbReference type="GO" id="GO:0016746">
    <property type="term" value="F:acyltransferase activity"/>
    <property type="evidence" value="ECO:0007669"/>
    <property type="project" value="UniProtKB-KW"/>
</dbReference>
<dbReference type="CDD" id="cd04301">
    <property type="entry name" value="NAT_SF"/>
    <property type="match status" value="1"/>
</dbReference>
<dbReference type="Proteomes" id="UP001596110">
    <property type="component" value="Unassembled WGS sequence"/>
</dbReference>